<reference evidence="2 3" key="1">
    <citation type="submission" date="2020-07" db="EMBL/GenBank/DDBJ databases">
        <title>Sequencing the genomes of 1000 actinobacteria strains.</title>
        <authorList>
            <person name="Klenk H.-P."/>
        </authorList>
    </citation>
    <scope>NUCLEOTIDE SEQUENCE [LARGE SCALE GENOMIC DNA]</scope>
    <source>
        <strain evidence="2 3">DSM 45763</strain>
    </source>
</reference>
<feature type="region of interest" description="Disordered" evidence="1">
    <location>
        <begin position="1"/>
        <end position="90"/>
    </location>
</feature>
<dbReference type="InterPro" id="IPR007814">
    <property type="entry name" value="PaaA_PaaC"/>
</dbReference>
<dbReference type="SUPFAM" id="SSF47240">
    <property type="entry name" value="Ferritin-like"/>
    <property type="match status" value="1"/>
</dbReference>
<dbReference type="InterPro" id="IPR011881">
    <property type="entry name" value="PaaA"/>
</dbReference>
<dbReference type="EC" id="1.14.13.149" evidence="2"/>
<dbReference type="InterPro" id="IPR009078">
    <property type="entry name" value="Ferritin-like_SF"/>
</dbReference>
<name>A0A852UX34_9ACTN</name>
<organism evidence="2 3">
    <name type="scientific">Streptosporangium sandarakinum</name>
    <dbReference type="NCBI Taxonomy" id="1260955"/>
    <lineage>
        <taxon>Bacteria</taxon>
        <taxon>Bacillati</taxon>
        <taxon>Actinomycetota</taxon>
        <taxon>Actinomycetes</taxon>
        <taxon>Streptosporangiales</taxon>
        <taxon>Streptosporangiaceae</taxon>
        <taxon>Streptosporangium</taxon>
    </lineage>
</organism>
<keyword evidence="2" id="KW-0560">Oxidoreductase</keyword>
<dbReference type="GO" id="GO:0010124">
    <property type="term" value="P:phenylacetate catabolic process"/>
    <property type="evidence" value="ECO:0007669"/>
    <property type="project" value="InterPro"/>
</dbReference>
<dbReference type="NCBIfam" id="TIGR02156">
    <property type="entry name" value="PA_CoA_Oxy1"/>
    <property type="match status" value="1"/>
</dbReference>
<dbReference type="Pfam" id="PF05138">
    <property type="entry name" value="PaaA_PaaC"/>
    <property type="match status" value="1"/>
</dbReference>
<dbReference type="AlphaFoldDB" id="A0A852UX34"/>
<gene>
    <name evidence="2" type="ORF">HDA43_000450</name>
</gene>
<dbReference type="PANTHER" id="PTHR30458:SF2">
    <property type="entry name" value="1,2-PHENYLACETYL-COA EPOXIDASE, SUBUNIT A"/>
    <property type="match status" value="1"/>
</dbReference>
<dbReference type="PANTHER" id="PTHR30458">
    <property type="entry name" value="PHENYLACETIC ACID DEGRADATION PROTEIN PAA"/>
    <property type="match status" value="1"/>
</dbReference>
<feature type="compositionally biased region" description="Low complexity" evidence="1">
    <location>
        <begin position="11"/>
        <end position="24"/>
    </location>
</feature>
<dbReference type="NCBIfam" id="TIGR02157">
    <property type="entry name" value="PA_CoA_Oxy2"/>
    <property type="match status" value="1"/>
</dbReference>
<dbReference type="InterPro" id="IPR052703">
    <property type="entry name" value="Aromatic_CoA_ox/epox"/>
</dbReference>
<proteinExistence type="predicted"/>
<dbReference type="Gene3D" id="3.10.20.520">
    <property type="entry name" value="Phenylacetic acid degradation B"/>
    <property type="match status" value="1"/>
</dbReference>
<dbReference type="InterPro" id="IPR038693">
    <property type="entry name" value="PaaB_sf"/>
</dbReference>
<dbReference type="GO" id="GO:0005829">
    <property type="term" value="C:cytosol"/>
    <property type="evidence" value="ECO:0007669"/>
    <property type="project" value="TreeGrafter"/>
</dbReference>
<feature type="compositionally biased region" description="Low complexity" evidence="1">
    <location>
        <begin position="408"/>
        <end position="424"/>
    </location>
</feature>
<evidence type="ECO:0000313" key="2">
    <source>
        <dbReference type="EMBL" id="NYF38291.1"/>
    </source>
</evidence>
<feature type="region of interest" description="Disordered" evidence="1">
    <location>
        <begin position="394"/>
        <end position="426"/>
    </location>
</feature>
<feature type="compositionally biased region" description="Gly residues" evidence="1">
    <location>
        <begin position="75"/>
        <end position="88"/>
    </location>
</feature>
<sequence length="535" mass="57941">MKIVGSPAGRPSPFGAEEPGPAGAASGGGDRAFGTEELLAEVDAAERELTEAAAVRGPAGTGTAGAGPRTDRPGAGDGGATRDGGATGAGTAEAELERFEALIAADGKVEPRDWMPDGYRRALLRQIAQHAHSEIMGMQPETNWIGRAPTLMRKAILIAKVQDEAGHGLYLYSTAETLGVTREWLLDELHAGRQKYLSFINYPTLTWADVGALAWLTDGAAVVNQVSLCRTSYGPYARALVRVCREESFHHRQGFDILYALSRGTPAQREMLRDAVARWWYPALAMFGLPRDRSTRSDLSLAWRIKRAPNDELRQRFVDICVPQAEILGVELPDPELRWNPERGHYDFTPPDYDELMRVVAGDGPCNRQRMAHRRRAHEEGAWVREAAAAYAAKHPAEPYGEPPASPEAPEAAEAASPNVPEAVETARGAGIPMAAETAGAPQGDWPLWEVFVRARRGFAHAHAGSLHAADAATALRNARDLYTRRGEGVSVWVAPAGAVTASSPDERDAFFDPAADKTYRHPSFFDLPEGVKHL</sequence>
<protein>
    <submittedName>
        <fullName evidence="2">Ring-1,2-phenylacetyl-CoA epoxidase subunit PaaA</fullName>
        <ecNumber evidence="2">1.14.13.149</ecNumber>
    </submittedName>
</protein>
<comment type="caution">
    <text evidence="2">The sequence shown here is derived from an EMBL/GenBank/DDBJ whole genome shotgun (WGS) entry which is preliminary data.</text>
</comment>
<dbReference type="Pfam" id="PF06243">
    <property type="entry name" value="PaaB"/>
    <property type="match status" value="1"/>
</dbReference>
<keyword evidence="3" id="KW-1185">Reference proteome</keyword>
<dbReference type="Proteomes" id="UP000576393">
    <property type="component" value="Unassembled WGS sequence"/>
</dbReference>
<dbReference type="GO" id="GO:0097266">
    <property type="term" value="F:phenylacetyl-CoA 1,2-epoxidase activity"/>
    <property type="evidence" value="ECO:0007669"/>
    <property type="project" value="UniProtKB-EC"/>
</dbReference>
<dbReference type="InterPro" id="IPR009359">
    <property type="entry name" value="PaaB"/>
</dbReference>
<accession>A0A852UX34</accession>
<evidence type="ECO:0000256" key="1">
    <source>
        <dbReference type="SAM" id="MobiDB-lite"/>
    </source>
</evidence>
<dbReference type="InterPro" id="IPR012347">
    <property type="entry name" value="Ferritin-like"/>
</dbReference>
<dbReference type="Gene3D" id="1.20.1260.10">
    <property type="match status" value="1"/>
</dbReference>
<dbReference type="EMBL" id="JACCCO010000001">
    <property type="protein sequence ID" value="NYF38291.1"/>
    <property type="molecule type" value="Genomic_DNA"/>
</dbReference>
<evidence type="ECO:0000313" key="3">
    <source>
        <dbReference type="Proteomes" id="UP000576393"/>
    </source>
</evidence>